<dbReference type="OrthoDB" id="10623337at2759"/>
<evidence type="ECO:0000313" key="4">
    <source>
        <dbReference type="Proteomes" id="UP000799750"/>
    </source>
</evidence>
<accession>A0A6A6R2F3</accession>
<gene>
    <name evidence="3" type="ORF">BU16DRAFT_559318</name>
</gene>
<organism evidence="3 4">
    <name type="scientific">Lophium mytilinum</name>
    <dbReference type="NCBI Taxonomy" id="390894"/>
    <lineage>
        <taxon>Eukaryota</taxon>
        <taxon>Fungi</taxon>
        <taxon>Dikarya</taxon>
        <taxon>Ascomycota</taxon>
        <taxon>Pezizomycotina</taxon>
        <taxon>Dothideomycetes</taxon>
        <taxon>Pleosporomycetidae</taxon>
        <taxon>Mytilinidiales</taxon>
        <taxon>Mytilinidiaceae</taxon>
        <taxon>Lophium</taxon>
    </lineage>
</organism>
<feature type="compositionally biased region" description="Pro residues" evidence="1">
    <location>
        <begin position="38"/>
        <end position="50"/>
    </location>
</feature>
<evidence type="ECO:0000256" key="2">
    <source>
        <dbReference type="SAM" id="Phobius"/>
    </source>
</evidence>
<dbReference type="Proteomes" id="UP000799750">
    <property type="component" value="Unassembled WGS sequence"/>
</dbReference>
<sequence length="214" mass="22767">MSPNPPTYLAYPTPSYHLDPYSHTSTFETITIPDDNKSPPPYPGPPPPPFPPLPYRPYIPTIPAIHARRRKAHIALTVFLLFTVVTITSVAIGLRTKHSPKPTPTPISTFTTPSNPTMITTATITAISTTTVHDPPPSADPDPGSGVATSERVGGLPIVFTPPHSSRVTTITVTASPAKGGTKALPLRQTMRVSLTPVLPMTTVLPVEEMGGSE</sequence>
<protein>
    <submittedName>
        <fullName evidence="3">Uncharacterized protein</fullName>
    </submittedName>
</protein>
<evidence type="ECO:0000256" key="1">
    <source>
        <dbReference type="SAM" id="MobiDB-lite"/>
    </source>
</evidence>
<dbReference type="AlphaFoldDB" id="A0A6A6R2F3"/>
<keyword evidence="2" id="KW-0812">Transmembrane</keyword>
<reference evidence="3" key="1">
    <citation type="journal article" date="2020" name="Stud. Mycol.">
        <title>101 Dothideomycetes genomes: a test case for predicting lifestyles and emergence of pathogens.</title>
        <authorList>
            <person name="Haridas S."/>
            <person name="Albert R."/>
            <person name="Binder M."/>
            <person name="Bloem J."/>
            <person name="Labutti K."/>
            <person name="Salamov A."/>
            <person name="Andreopoulos B."/>
            <person name="Baker S."/>
            <person name="Barry K."/>
            <person name="Bills G."/>
            <person name="Bluhm B."/>
            <person name="Cannon C."/>
            <person name="Castanera R."/>
            <person name="Culley D."/>
            <person name="Daum C."/>
            <person name="Ezra D."/>
            <person name="Gonzalez J."/>
            <person name="Henrissat B."/>
            <person name="Kuo A."/>
            <person name="Liang C."/>
            <person name="Lipzen A."/>
            <person name="Lutzoni F."/>
            <person name="Magnuson J."/>
            <person name="Mondo S."/>
            <person name="Nolan M."/>
            <person name="Ohm R."/>
            <person name="Pangilinan J."/>
            <person name="Park H.-J."/>
            <person name="Ramirez L."/>
            <person name="Alfaro M."/>
            <person name="Sun H."/>
            <person name="Tritt A."/>
            <person name="Yoshinaga Y."/>
            <person name="Zwiers L.-H."/>
            <person name="Turgeon B."/>
            <person name="Goodwin S."/>
            <person name="Spatafora J."/>
            <person name="Crous P."/>
            <person name="Grigoriev I."/>
        </authorList>
    </citation>
    <scope>NUCLEOTIDE SEQUENCE</scope>
    <source>
        <strain evidence="3">CBS 269.34</strain>
    </source>
</reference>
<feature type="transmembrane region" description="Helical" evidence="2">
    <location>
        <begin position="74"/>
        <end position="94"/>
    </location>
</feature>
<feature type="region of interest" description="Disordered" evidence="1">
    <location>
        <begin position="28"/>
        <end position="50"/>
    </location>
</feature>
<proteinExistence type="predicted"/>
<dbReference type="EMBL" id="MU004186">
    <property type="protein sequence ID" value="KAF2497577.1"/>
    <property type="molecule type" value="Genomic_DNA"/>
</dbReference>
<evidence type="ECO:0000313" key="3">
    <source>
        <dbReference type="EMBL" id="KAF2497577.1"/>
    </source>
</evidence>
<keyword evidence="4" id="KW-1185">Reference proteome</keyword>
<keyword evidence="2" id="KW-1133">Transmembrane helix</keyword>
<name>A0A6A6R2F3_9PEZI</name>
<keyword evidence="2" id="KW-0472">Membrane</keyword>